<evidence type="ECO:0000313" key="3">
    <source>
        <dbReference type="Proteomes" id="UP001141806"/>
    </source>
</evidence>
<keyword evidence="3" id="KW-1185">Reference proteome</keyword>
<sequence>MVWCDGDGGNAAAETPRRIQFVTLRSEIPLVGFPRHRRICSCHLMAICFFFLLFLQWKKSDFLRVSRCFLAPATQLQVMIAVGTLFLGFVGGHVNIGERSFGREIQQRQVVKKGCSRVHRTLAFILEEK</sequence>
<organism evidence="2 3">
    <name type="scientific">Protea cynaroides</name>
    <dbReference type="NCBI Taxonomy" id="273540"/>
    <lineage>
        <taxon>Eukaryota</taxon>
        <taxon>Viridiplantae</taxon>
        <taxon>Streptophyta</taxon>
        <taxon>Embryophyta</taxon>
        <taxon>Tracheophyta</taxon>
        <taxon>Spermatophyta</taxon>
        <taxon>Magnoliopsida</taxon>
        <taxon>Proteales</taxon>
        <taxon>Proteaceae</taxon>
        <taxon>Protea</taxon>
    </lineage>
</organism>
<dbReference type="AlphaFoldDB" id="A0A9Q0KBL2"/>
<dbReference type="EMBL" id="JAMYWD010000007">
    <property type="protein sequence ID" value="KAJ4967481.1"/>
    <property type="molecule type" value="Genomic_DNA"/>
</dbReference>
<accession>A0A9Q0KBL2</accession>
<comment type="caution">
    <text evidence="2">The sequence shown here is derived from an EMBL/GenBank/DDBJ whole genome shotgun (WGS) entry which is preliminary data.</text>
</comment>
<reference evidence="2" key="1">
    <citation type="journal article" date="2023" name="Plant J.">
        <title>The genome of the king protea, Protea cynaroides.</title>
        <authorList>
            <person name="Chang J."/>
            <person name="Duong T.A."/>
            <person name="Schoeman C."/>
            <person name="Ma X."/>
            <person name="Roodt D."/>
            <person name="Barker N."/>
            <person name="Li Z."/>
            <person name="Van de Peer Y."/>
            <person name="Mizrachi E."/>
        </authorList>
    </citation>
    <scope>NUCLEOTIDE SEQUENCE</scope>
    <source>
        <tissue evidence="2">Young leaves</tissue>
    </source>
</reference>
<dbReference type="Proteomes" id="UP001141806">
    <property type="component" value="Unassembled WGS sequence"/>
</dbReference>
<feature type="transmembrane region" description="Helical" evidence="1">
    <location>
        <begin position="39"/>
        <end position="57"/>
    </location>
</feature>
<proteinExistence type="predicted"/>
<keyword evidence="1" id="KW-0812">Transmembrane</keyword>
<evidence type="ECO:0000313" key="2">
    <source>
        <dbReference type="EMBL" id="KAJ4967481.1"/>
    </source>
</evidence>
<gene>
    <name evidence="2" type="ORF">NE237_019330</name>
</gene>
<keyword evidence="1" id="KW-0472">Membrane</keyword>
<evidence type="ECO:0000256" key="1">
    <source>
        <dbReference type="SAM" id="Phobius"/>
    </source>
</evidence>
<feature type="transmembrane region" description="Helical" evidence="1">
    <location>
        <begin position="77"/>
        <end position="96"/>
    </location>
</feature>
<protein>
    <submittedName>
        <fullName evidence="2">Uncharacterized protein</fullName>
    </submittedName>
</protein>
<keyword evidence="1" id="KW-1133">Transmembrane helix</keyword>
<name>A0A9Q0KBL2_9MAGN</name>